<accession>C5L8I4</accession>
<feature type="non-terminal residue" evidence="1">
    <location>
        <position position="1"/>
    </location>
</feature>
<dbReference type="SUPFAM" id="SSF53098">
    <property type="entry name" value="Ribonuclease H-like"/>
    <property type="match status" value="1"/>
</dbReference>
<sequence length="137" mass="15509">VTKEVDKYLSLEAHGTDYQQFWTVLAREEFPLIAHAAVGVQHTLLSTTNVESLFSQIREQISVRRTSMECDLIKAAMVVRSSNRLSGQCFKDGAKVTYYARIYWAAQSSHGIQWIFAPWSGSNGAASYLLNQWIIFT</sequence>
<evidence type="ECO:0000313" key="1">
    <source>
        <dbReference type="EMBL" id="EER06973.1"/>
    </source>
</evidence>
<dbReference type="AlphaFoldDB" id="C5L8I4"/>
<gene>
    <name evidence="1" type="ORF">Pmar_PMAR016388</name>
</gene>
<name>C5L8I4_PERM5</name>
<dbReference type="EMBL" id="GG680162">
    <property type="protein sequence ID" value="EER06973.1"/>
    <property type="molecule type" value="Genomic_DNA"/>
</dbReference>
<dbReference type="InterPro" id="IPR012337">
    <property type="entry name" value="RNaseH-like_sf"/>
</dbReference>
<dbReference type="InParanoid" id="C5L8I4"/>
<keyword evidence="2" id="KW-1185">Reference proteome</keyword>
<evidence type="ECO:0000313" key="2">
    <source>
        <dbReference type="Proteomes" id="UP000007800"/>
    </source>
</evidence>
<dbReference type="Proteomes" id="UP000007800">
    <property type="component" value="Unassembled WGS sequence"/>
</dbReference>
<reference evidence="1 2" key="1">
    <citation type="submission" date="2008-07" db="EMBL/GenBank/DDBJ databases">
        <authorList>
            <person name="El-Sayed N."/>
            <person name="Caler E."/>
            <person name="Inman J."/>
            <person name="Amedeo P."/>
            <person name="Hass B."/>
            <person name="Wortman J."/>
        </authorList>
    </citation>
    <scope>NUCLEOTIDE SEQUENCE [LARGE SCALE GENOMIC DNA]</scope>
    <source>
        <strain evidence="2">ATCC 50983 / TXsc</strain>
    </source>
</reference>
<protein>
    <submittedName>
        <fullName evidence="1">Uncharacterized protein</fullName>
    </submittedName>
</protein>
<proteinExistence type="predicted"/>
<dbReference type="GeneID" id="9059253"/>
<dbReference type="RefSeq" id="XP_002775157.1">
    <property type="nucleotide sequence ID" value="XM_002775111.1"/>
</dbReference>
<organism evidence="2">
    <name type="scientific">Perkinsus marinus (strain ATCC 50983 / TXsc)</name>
    <dbReference type="NCBI Taxonomy" id="423536"/>
    <lineage>
        <taxon>Eukaryota</taxon>
        <taxon>Sar</taxon>
        <taxon>Alveolata</taxon>
        <taxon>Perkinsozoa</taxon>
        <taxon>Perkinsea</taxon>
        <taxon>Perkinsida</taxon>
        <taxon>Perkinsidae</taxon>
        <taxon>Perkinsus</taxon>
    </lineage>
</organism>